<dbReference type="KEGG" id="mha:HF1_01690"/>
<feature type="compositionally biased region" description="Polar residues" evidence="1">
    <location>
        <begin position="31"/>
        <end position="45"/>
    </location>
</feature>
<keyword evidence="2" id="KW-0732">Signal</keyword>
<feature type="region of interest" description="Disordered" evidence="1">
    <location>
        <begin position="27"/>
        <end position="48"/>
    </location>
</feature>
<sequence>MGLKPLIPVVGGVGMAGSAFAAGALGKGKSNENVSIPSSSQSEDTQAPVASRRKLKKFSELQPFLEGSEQCLIFYVSELSEMNDDGSYEYEGYKRTFKSKDEVLSGLAGEGLKQENLSELLCGSELGARKYALAKEEGSNWSLVSISS</sequence>
<organism evidence="3 4">
    <name type="scientific">Mycoplasma haemofelis (strain Langford 1)</name>
    <name type="common">Haemobartonella felis</name>
    <dbReference type="NCBI Taxonomy" id="941640"/>
    <lineage>
        <taxon>Bacteria</taxon>
        <taxon>Bacillati</taxon>
        <taxon>Mycoplasmatota</taxon>
        <taxon>Mollicutes</taxon>
        <taxon>Mycoplasmataceae</taxon>
        <taxon>Mycoplasma</taxon>
    </lineage>
</organism>
<evidence type="ECO:0000256" key="1">
    <source>
        <dbReference type="SAM" id="MobiDB-lite"/>
    </source>
</evidence>
<feature type="signal peptide" evidence="2">
    <location>
        <begin position="1"/>
        <end position="21"/>
    </location>
</feature>
<evidence type="ECO:0000313" key="4">
    <source>
        <dbReference type="Proteomes" id="UP000008637"/>
    </source>
</evidence>
<keyword evidence="4" id="KW-1185">Reference proteome</keyword>
<proteinExistence type="predicted"/>
<reference evidence="3 4" key="1">
    <citation type="journal article" date="2011" name="J. Bacteriol.">
        <title>Complete genome sequence of Mycoplasma haemofelis, a hemotropic mycoplasma.</title>
        <authorList>
            <person name="Barker E.N."/>
            <person name="Helps C.R."/>
            <person name="Peters I.R."/>
            <person name="Darby A.C."/>
            <person name="Radford A.D."/>
            <person name="Tasker S."/>
        </authorList>
    </citation>
    <scope>NUCLEOTIDE SEQUENCE [LARGE SCALE GENOMIC DNA]</scope>
    <source>
        <strain evidence="3 4">Langford 1</strain>
    </source>
</reference>
<dbReference type="AlphaFoldDB" id="E8ZKL1"/>
<evidence type="ECO:0000256" key="2">
    <source>
        <dbReference type="SAM" id="SignalP"/>
    </source>
</evidence>
<protein>
    <submittedName>
        <fullName evidence="3">Uncharacterized protein</fullName>
    </submittedName>
</protein>
<accession>E8ZKL1</accession>
<dbReference type="HOGENOM" id="CLU_1756832_0_0_14"/>
<evidence type="ECO:0000313" key="3">
    <source>
        <dbReference type="EMBL" id="CBY92177.1"/>
    </source>
</evidence>
<dbReference type="Proteomes" id="UP000008637">
    <property type="component" value="Chromosome"/>
</dbReference>
<feature type="chain" id="PRO_5003236113" evidence="2">
    <location>
        <begin position="22"/>
        <end position="148"/>
    </location>
</feature>
<gene>
    <name evidence="3" type="ordered locus">HF1_01690</name>
</gene>
<name>E8ZKL1_MYCHL</name>
<dbReference type="EMBL" id="FR773153">
    <property type="protein sequence ID" value="CBY92177.1"/>
    <property type="molecule type" value="Genomic_DNA"/>
</dbReference>